<protein>
    <recommendedName>
        <fullName evidence="6">Probable membrane transporter protein</fullName>
    </recommendedName>
</protein>
<name>A0A8J3B705_9ACTN</name>
<keyword evidence="8" id="KW-1185">Reference proteome</keyword>
<reference evidence="7" key="1">
    <citation type="journal article" date="2014" name="Int. J. Syst. Evol. Microbiol.">
        <title>Complete genome sequence of Corynebacterium casei LMG S-19264T (=DSM 44701T), isolated from a smear-ripened cheese.</title>
        <authorList>
            <consortium name="US DOE Joint Genome Institute (JGI-PGF)"/>
            <person name="Walter F."/>
            <person name="Albersmeier A."/>
            <person name="Kalinowski J."/>
            <person name="Ruckert C."/>
        </authorList>
    </citation>
    <scope>NUCLEOTIDE SEQUENCE</scope>
    <source>
        <strain evidence="7">JCM 3090</strain>
    </source>
</reference>
<accession>A0A8J3B705</accession>
<dbReference type="Pfam" id="PF01925">
    <property type="entry name" value="TauE"/>
    <property type="match status" value="1"/>
</dbReference>
<evidence type="ECO:0000256" key="1">
    <source>
        <dbReference type="ARBA" id="ARBA00004141"/>
    </source>
</evidence>
<keyword evidence="3 6" id="KW-0812">Transmembrane</keyword>
<dbReference type="GO" id="GO:0005886">
    <property type="term" value="C:plasma membrane"/>
    <property type="evidence" value="ECO:0007669"/>
    <property type="project" value="UniProtKB-SubCell"/>
</dbReference>
<dbReference type="InterPro" id="IPR051598">
    <property type="entry name" value="TSUP/Inactive_protease-like"/>
</dbReference>
<evidence type="ECO:0000313" key="7">
    <source>
        <dbReference type="EMBL" id="GGJ79552.1"/>
    </source>
</evidence>
<keyword evidence="6" id="KW-1003">Cell membrane</keyword>
<feature type="transmembrane region" description="Helical" evidence="6">
    <location>
        <begin position="135"/>
        <end position="168"/>
    </location>
</feature>
<comment type="similarity">
    <text evidence="2 6">Belongs to the 4-toluene sulfonate uptake permease (TSUP) (TC 2.A.102) family.</text>
</comment>
<feature type="transmembrane region" description="Helical" evidence="6">
    <location>
        <begin position="42"/>
        <end position="61"/>
    </location>
</feature>
<reference evidence="7" key="2">
    <citation type="submission" date="2020-09" db="EMBL/GenBank/DDBJ databases">
        <authorList>
            <person name="Sun Q."/>
            <person name="Ohkuma M."/>
        </authorList>
    </citation>
    <scope>NUCLEOTIDE SEQUENCE</scope>
    <source>
        <strain evidence="7">JCM 3090</strain>
    </source>
</reference>
<feature type="transmembrane region" description="Helical" evidence="6">
    <location>
        <begin position="204"/>
        <end position="223"/>
    </location>
</feature>
<dbReference type="Proteomes" id="UP000649739">
    <property type="component" value="Unassembled WGS sequence"/>
</dbReference>
<proteinExistence type="inferred from homology"/>
<dbReference type="InterPro" id="IPR002781">
    <property type="entry name" value="TM_pro_TauE-like"/>
</dbReference>
<comment type="caution">
    <text evidence="7">The sequence shown here is derived from an EMBL/GenBank/DDBJ whole genome shotgun (WGS) entry which is preliminary data.</text>
</comment>
<comment type="subcellular location">
    <subcellularLocation>
        <location evidence="6">Cell membrane</location>
        <topology evidence="6">Multi-pass membrane protein</topology>
    </subcellularLocation>
    <subcellularLocation>
        <location evidence="1">Membrane</location>
        <topology evidence="1">Multi-pass membrane protein</topology>
    </subcellularLocation>
</comment>
<dbReference type="RefSeq" id="WP_189168494.1">
    <property type="nucleotide sequence ID" value="NZ_BMQB01000001.1"/>
</dbReference>
<feature type="transmembrane region" description="Helical" evidence="6">
    <location>
        <begin position="175"/>
        <end position="192"/>
    </location>
</feature>
<evidence type="ECO:0000256" key="2">
    <source>
        <dbReference type="ARBA" id="ARBA00009142"/>
    </source>
</evidence>
<gene>
    <name evidence="7" type="ORF">GCM10010123_06790</name>
</gene>
<dbReference type="AlphaFoldDB" id="A0A8J3B705"/>
<sequence length="253" mass="25083">MSAVLVLAVGALIGAVLGGLGGGGAVLTVPALLYLVGQNAREAVTGSLIVVGLTATIVLLPQARSRQVCWRSGGVLAASGAGTAALGSLVSPLIPPRVELLALAVVMIACGVGLLTRRRVPAEPAGALPTGGWPLARTIAVGAGVGFLTGLLGVGGGFLIVPALVLVLRMPIRRATGTSLLVTAVNCIAALIPRLTDAQPDWPVLLPFTIAAIAGSLVGVKLARRASGPMLSRAFAALVLAVAGFTAVHTLAT</sequence>
<evidence type="ECO:0000256" key="6">
    <source>
        <dbReference type="RuleBase" id="RU363041"/>
    </source>
</evidence>
<organism evidence="7 8">
    <name type="scientific">Pilimelia anulata</name>
    <dbReference type="NCBI Taxonomy" id="53371"/>
    <lineage>
        <taxon>Bacteria</taxon>
        <taxon>Bacillati</taxon>
        <taxon>Actinomycetota</taxon>
        <taxon>Actinomycetes</taxon>
        <taxon>Micromonosporales</taxon>
        <taxon>Micromonosporaceae</taxon>
        <taxon>Pilimelia</taxon>
    </lineage>
</organism>
<dbReference type="EMBL" id="BMQB01000001">
    <property type="protein sequence ID" value="GGJ79552.1"/>
    <property type="molecule type" value="Genomic_DNA"/>
</dbReference>
<keyword evidence="5 6" id="KW-0472">Membrane</keyword>
<dbReference type="PANTHER" id="PTHR43701:SF2">
    <property type="entry name" value="MEMBRANE TRANSPORTER PROTEIN YJNA-RELATED"/>
    <property type="match status" value="1"/>
</dbReference>
<feature type="transmembrane region" description="Helical" evidence="6">
    <location>
        <begin position="235"/>
        <end position="252"/>
    </location>
</feature>
<evidence type="ECO:0000256" key="4">
    <source>
        <dbReference type="ARBA" id="ARBA00022989"/>
    </source>
</evidence>
<evidence type="ECO:0000256" key="3">
    <source>
        <dbReference type="ARBA" id="ARBA00022692"/>
    </source>
</evidence>
<keyword evidence="4 6" id="KW-1133">Transmembrane helix</keyword>
<evidence type="ECO:0000313" key="8">
    <source>
        <dbReference type="Proteomes" id="UP000649739"/>
    </source>
</evidence>
<dbReference type="PANTHER" id="PTHR43701">
    <property type="entry name" value="MEMBRANE TRANSPORTER PROTEIN MJ0441-RELATED"/>
    <property type="match status" value="1"/>
</dbReference>
<evidence type="ECO:0000256" key="5">
    <source>
        <dbReference type="ARBA" id="ARBA00023136"/>
    </source>
</evidence>